<keyword evidence="3" id="KW-1185">Reference proteome</keyword>
<protein>
    <submittedName>
        <fullName evidence="2">Uncharacterized protein</fullName>
    </submittedName>
</protein>
<dbReference type="InParanoid" id="A0A2P5DSU0"/>
<evidence type="ECO:0000313" key="2">
    <source>
        <dbReference type="EMBL" id="PON76342.1"/>
    </source>
</evidence>
<name>A0A2P5DSU0_TREOI</name>
<dbReference type="Proteomes" id="UP000237000">
    <property type="component" value="Unassembled WGS sequence"/>
</dbReference>
<feature type="compositionally biased region" description="Polar residues" evidence="1">
    <location>
        <begin position="93"/>
        <end position="126"/>
    </location>
</feature>
<evidence type="ECO:0000313" key="3">
    <source>
        <dbReference type="Proteomes" id="UP000237000"/>
    </source>
</evidence>
<comment type="caution">
    <text evidence="2">The sequence shown here is derived from an EMBL/GenBank/DDBJ whole genome shotgun (WGS) entry which is preliminary data.</text>
</comment>
<organism evidence="2 3">
    <name type="scientific">Trema orientale</name>
    <name type="common">Charcoal tree</name>
    <name type="synonym">Celtis orientalis</name>
    <dbReference type="NCBI Taxonomy" id="63057"/>
    <lineage>
        <taxon>Eukaryota</taxon>
        <taxon>Viridiplantae</taxon>
        <taxon>Streptophyta</taxon>
        <taxon>Embryophyta</taxon>
        <taxon>Tracheophyta</taxon>
        <taxon>Spermatophyta</taxon>
        <taxon>Magnoliopsida</taxon>
        <taxon>eudicotyledons</taxon>
        <taxon>Gunneridae</taxon>
        <taxon>Pentapetalae</taxon>
        <taxon>rosids</taxon>
        <taxon>fabids</taxon>
        <taxon>Rosales</taxon>
        <taxon>Cannabaceae</taxon>
        <taxon>Trema</taxon>
    </lineage>
</organism>
<dbReference type="OrthoDB" id="1938144at2759"/>
<gene>
    <name evidence="2" type="ORF">TorRG33x02_242820</name>
</gene>
<dbReference type="AlphaFoldDB" id="A0A2P5DSU0"/>
<reference evidence="3" key="1">
    <citation type="submission" date="2016-06" db="EMBL/GenBank/DDBJ databases">
        <title>Parallel loss of symbiosis genes in relatives of nitrogen-fixing non-legume Parasponia.</title>
        <authorList>
            <person name="Van Velzen R."/>
            <person name="Holmer R."/>
            <person name="Bu F."/>
            <person name="Rutten L."/>
            <person name="Van Zeijl A."/>
            <person name="Liu W."/>
            <person name="Santuari L."/>
            <person name="Cao Q."/>
            <person name="Sharma T."/>
            <person name="Shen D."/>
            <person name="Roswanjaya Y."/>
            <person name="Wardhani T."/>
            <person name="Kalhor M.S."/>
            <person name="Jansen J."/>
            <person name="Van den Hoogen J."/>
            <person name="Gungor B."/>
            <person name="Hartog M."/>
            <person name="Hontelez J."/>
            <person name="Verver J."/>
            <person name="Yang W.-C."/>
            <person name="Schijlen E."/>
            <person name="Repin R."/>
            <person name="Schilthuizen M."/>
            <person name="Schranz E."/>
            <person name="Heidstra R."/>
            <person name="Miyata K."/>
            <person name="Fedorova E."/>
            <person name="Kohlen W."/>
            <person name="Bisseling T."/>
            <person name="Smit S."/>
            <person name="Geurts R."/>
        </authorList>
    </citation>
    <scope>NUCLEOTIDE SEQUENCE [LARGE SCALE GENOMIC DNA]</scope>
    <source>
        <strain evidence="3">cv. RG33-2</strain>
    </source>
</reference>
<proteinExistence type="predicted"/>
<dbReference type="EMBL" id="JXTC01000251">
    <property type="protein sequence ID" value="PON76342.1"/>
    <property type="molecule type" value="Genomic_DNA"/>
</dbReference>
<feature type="region of interest" description="Disordered" evidence="1">
    <location>
        <begin position="76"/>
        <end position="126"/>
    </location>
</feature>
<accession>A0A2P5DSU0</accession>
<sequence length="126" mass="14174">MYSAISPLERKSLLQRLDLDCSWTEGAIGTIESGQTAEVWALPRRNILVTPARTAPPFSSDDLPLTIRSADRLKKKRIPSNGEEARRQKFSRCGQSSHNRQTCKNLIPLRTSTHGQGSRSSSRFRH</sequence>
<evidence type="ECO:0000256" key="1">
    <source>
        <dbReference type="SAM" id="MobiDB-lite"/>
    </source>
</evidence>